<keyword evidence="1" id="KW-1133">Transmembrane helix</keyword>
<reference evidence="4 5" key="1">
    <citation type="journal article" date="2018" name="Front. Microbiol.">
        <title>Genetic and Phylogenetic Characteristics of Pasteurella multocida Isolates From Different Host Species.</title>
        <authorList>
            <person name="Peng Z."/>
            <person name="Liang W."/>
            <person name="Wang F."/>
            <person name="Xu Z."/>
            <person name="Xie Z."/>
            <person name="Lian Z."/>
            <person name="Hua L."/>
            <person name="Zhou R."/>
            <person name="Chen H."/>
            <person name="Wu B."/>
        </authorList>
    </citation>
    <scope>NUCLEOTIDE SEQUENCE [LARGE SCALE GENOMIC DNA]</scope>
    <source>
        <strain evidence="4 5">HNA06</strain>
    </source>
</reference>
<dbReference type="Proteomes" id="UP001182304">
    <property type="component" value="Unassembled WGS sequence"/>
</dbReference>
<feature type="transmembrane region" description="Helical" evidence="1">
    <location>
        <begin position="6"/>
        <end position="24"/>
    </location>
</feature>
<accession>A0A2J9QJ24</accession>
<dbReference type="EMBL" id="PPVL01000002">
    <property type="protein sequence ID" value="NNI78481.1"/>
    <property type="molecule type" value="Genomic_DNA"/>
</dbReference>
<protein>
    <submittedName>
        <fullName evidence="2">Methionine/alanine import family NSS transporter small subunit</fullName>
    </submittedName>
    <submittedName>
        <fullName evidence="4">Putative methionine/alanine importer small subunit</fullName>
    </submittedName>
</protein>
<dbReference type="RefSeq" id="WP_005716345.1">
    <property type="nucleotide sequence ID" value="NZ_AP025519.1"/>
</dbReference>
<dbReference type="Proteomes" id="UP000540079">
    <property type="component" value="Unassembled WGS sequence"/>
</dbReference>
<dbReference type="Proteomes" id="UP001145481">
    <property type="component" value="Unassembled WGS sequence"/>
</dbReference>
<evidence type="ECO:0000313" key="4">
    <source>
        <dbReference type="EMBL" id="NNI78481.1"/>
    </source>
</evidence>
<proteinExistence type="predicted"/>
<dbReference type="GeneID" id="77207854"/>
<evidence type="ECO:0000313" key="5">
    <source>
        <dbReference type="Proteomes" id="UP000540079"/>
    </source>
</evidence>
<evidence type="ECO:0000313" key="2">
    <source>
        <dbReference type="EMBL" id="MDA5622652.1"/>
    </source>
</evidence>
<keyword evidence="1" id="KW-0472">Membrane</keyword>
<dbReference type="KEGG" id="pmul:DR93_1549"/>
<dbReference type="InterPro" id="IPR031596">
    <property type="entry name" value="MaAIMP_sms"/>
</dbReference>
<dbReference type="EMBL" id="JANJHC010000005">
    <property type="protein sequence ID" value="MDA5622652.1"/>
    <property type="molecule type" value="Genomic_DNA"/>
</dbReference>
<dbReference type="AlphaFoldDB" id="A0A2J9QJ24"/>
<reference evidence="2" key="2">
    <citation type="submission" date="2022-07" db="EMBL/GenBank/DDBJ databases">
        <title>Genome-based characterization of novel serogroup A variants of Pasteurella multocida.</title>
        <authorList>
            <person name="Prajapati A."/>
            <person name="Yogisharadhya R."/>
            <person name="Mohanty N."/>
            <person name="Chanda M."/>
            <person name="Mendem S.K."/>
            <person name="Siddaramappa S."/>
            <person name="Shivachandra S.B."/>
        </authorList>
    </citation>
    <scope>NUCLEOTIDE SEQUENCE</scope>
    <source>
        <strain evidence="2">NIVEDIPm19</strain>
    </source>
</reference>
<reference evidence="3" key="3">
    <citation type="submission" date="2022-07" db="EMBL/GenBank/DDBJ databases">
        <title>Sequence of Pasteurella multocoda 17BRD-035.</title>
        <authorList>
            <person name="Roy Chowdhury P."/>
            <person name="Alhamami T."/>
            <person name="Trott D.J."/>
            <person name="Djordvevic S.P."/>
        </authorList>
    </citation>
    <scope>NUCLEOTIDE SEQUENCE</scope>
    <source>
        <strain evidence="3">17BRD-035</strain>
    </source>
</reference>
<dbReference type="Pfam" id="PF16951">
    <property type="entry name" value="MaAIMP_sms"/>
    <property type="match status" value="1"/>
</dbReference>
<dbReference type="NCBIfam" id="NF033493">
    <property type="entry name" value="MetS_like_NSS"/>
    <property type="match status" value="1"/>
</dbReference>
<gene>
    <name evidence="4" type="ORF">C2800_03410</name>
    <name evidence="2" type="ORF">NM948_03695</name>
    <name evidence="3" type="ORF">NQF69_01295</name>
</gene>
<sequence length="30" mass="3213">MGTSAIIMMIVALVIIWGGLILSVSRLPKE</sequence>
<keyword evidence="1" id="KW-0812">Transmembrane</keyword>
<evidence type="ECO:0000313" key="3">
    <source>
        <dbReference type="EMBL" id="MDT3451407.1"/>
    </source>
</evidence>
<comment type="caution">
    <text evidence="2">The sequence shown here is derived from an EMBL/GenBank/DDBJ whole genome shotgun (WGS) entry which is preliminary data.</text>
</comment>
<evidence type="ECO:0000256" key="1">
    <source>
        <dbReference type="SAM" id="Phobius"/>
    </source>
</evidence>
<name>A0A2J9QJ24_PASMD</name>
<dbReference type="EMBL" id="JANIEN010000001">
    <property type="protein sequence ID" value="MDT3451407.1"/>
    <property type="molecule type" value="Genomic_DNA"/>
</dbReference>
<organism evidence="2 6">
    <name type="scientific">Pasteurella multocida</name>
    <dbReference type="NCBI Taxonomy" id="747"/>
    <lineage>
        <taxon>Bacteria</taxon>
        <taxon>Pseudomonadati</taxon>
        <taxon>Pseudomonadota</taxon>
        <taxon>Gammaproteobacteria</taxon>
        <taxon>Pasteurellales</taxon>
        <taxon>Pasteurellaceae</taxon>
        <taxon>Pasteurella</taxon>
    </lineage>
</organism>
<evidence type="ECO:0000313" key="6">
    <source>
        <dbReference type="Proteomes" id="UP001145481"/>
    </source>
</evidence>